<dbReference type="PATRIC" id="fig|401562.3.peg.409"/>
<gene>
    <name evidence="8" type="ORF">NS226_05720</name>
</gene>
<dbReference type="InterPro" id="IPR050770">
    <property type="entry name" value="Intradiol_RC_Dioxygenase"/>
</dbReference>
<reference evidence="8 9" key="1">
    <citation type="journal article" date="2016" name="Front. Microbiol.">
        <title>Genomic Resource of Rice Seed Associated Bacteria.</title>
        <authorList>
            <person name="Midha S."/>
            <person name="Bansal K."/>
            <person name="Sharma S."/>
            <person name="Kumar N."/>
            <person name="Patil P.P."/>
            <person name="Chaudhry V."/>
            <person name="Patil P.B."/>
        </authorList>
    </citation>
    <scope>NUCLEOTIDE SEQUENCE [LARGE SCALE GENOMIC DNA]</scope>
    <source>
        <strain evidence="8 9">NS226</strain>
    </source>
</reference>
<evidence type="ECO:0000256" key="6">
    <source>
        <dbReference type="ARBA" id="ARBA00023004"/>
    </source>
</evidence>
<dbReference type="PANTHER" id="PTHR33711">
    <property type="entry name" value="DIOXYGENASE, PUTATIVE (AFU_ORTHOLOGUE AFUA_2G02910)-RELATED"/>
    <property type="match status" value="1"/>
</dbReference>
<dbReference type="PROSITE" id="PS00083">
    <property type="entry name" value="INTRADIOL_DIOXYGENAS"/>
    <property type="match status" value="1"/>
</dbReference>
<dbReference type="PANTHER" id="PTHR33711:SF7">
    <property type="entry name" value="INTRADIOL RING-CLEAVAGE DIOXYGENASES DOMAIN-CONTAINING PROTEIN-RELATED"/>
    <property type="match status" value="1"/>
</dbReference>
<dbReference type="GO" id="GO:0008199">
    <property type="term" value="F:ferric iron binding"/>
    <property type="evidence" value="ECO:0007669"/>
    <property type="project" value="InterPro"/>
</dbReference>
<dbReference type="RefSeq" id="WP_058634179.1">
    <property type="nucleotide sequence ID" value="NZ_LDPZ01000012.1"/>
</dbReference>
<evidence type="ECO:0000256" key="5">
    <source>
        <dbReference type="ARBA" id="ARBA00023002"/>
    </source>
</evidence>
<keyword evidence="3" id="KW-0479">Metal-binding</keyword>
<dbReference type="InterPro" id="IPR000627">
    <property type="entry name" value="Intradiol_dOase_C"/>
</dbReference>
<evidence type="ECO:0000256" key="1">
    <source>
        <dbReference type="ARBA" id="ARBA00001965"/>
    </source>
</evidence>
<dbReference type="Pfam" id="PF04444">
    <property type="entry name" value="Dioxygenase_N"/>
    <property type="match status" value="1"/>
</dbReference>
<dbReference type="Gene3D" id="2.60.130.10">
    <property type="entry name" value="Aromatic compound dioxygenase"/>
    <property type="match status" value="1"/>
</dbReference>
<accession>A0A175RB08</accession>
<evidence type="ECO:0000256" key="3">
    <source>
        <dbReference type="ARBA" id="ARBA00022723"/>
    </source>
</evidence>
<protein>
    <submittedName>
        <fullName evidence="8">6-chlorohydroxyquinol-1,2-dioxygenase</fullName>
    </submittedName>
</protein>
<dbReference type="GO" id="GO:0018576">
    <property type="term" value="F:catechol 1,2-dioxygenase activity"/>
    <property type="evidence" value="ECO:0007669"/>
    <property type="project" value="InterPro"/>
</dbReference>
<dbReference type="InterPro" id="IPR015889">
    <property type="entry name" value="Intradiol_dOase_core"/>
</dbReference>
<evidence type="ECO:0000313" key="8">
    <source>
        <dbReference type="EMBL" id="KTQ97010.1"/>
    </source>
</evidence>
<sequence>MGASHESASRIVHPASRTIADEFVRRLQEAGPSRLADVAGTSVTLLHALLAELRPTRDEFLSAIEFLTEVGHHTDARCQEWVLLADVVGLASLMEDLNHQRPSGATPNTSTGPFYRADVPVLPFGADISRDGKGEPLLVEGRVQDLDGRGLSGALVEVWHANAKGLYENQDPDHQPEHNLRGRFRTDGQGRFRFASVKPGGTALPTGGPVGRLAERLGLRLNRPAHIHFRVSAAGFQTLTTQIFDKADAAVRDDAIFGVKPELMAEFHAHPAGSGSRRYGLDLTLVLCPQSSEQPEQTGRI</sequence>
<evidence type="ECO:0000256" key="2">
    <source>
        <dbReference type="ARBA" id="ARBA00007825"/>
    </source>
</evidence>
<keyword evidence="5" id="KW-0560">Oxidoreductase</keyword>
<evidence type="ECO:0000256" key="4">
    <source>
        <dbReference type="ARBA" id="ARBA00022964"/>
    </source>
</evidence>
<comment type="cofactor">
    <cofactor evidence="1">
        <name>Fe(3+)</name>
        <dbReference type="ChEBI" id="CHEBI:29034"/>
    </cofactor>
</comment>
<dbReference type="SUPFAM" id="SSF49482">
    <property type="entry name" value="Aromatic compound dioxygenase"/>
    <property type="match status" value="1"/>
</dbReference>
<name>A0A175RB08_9HYPH</name>
<dbReference type="Pfam" id="PF00775">
    <property type="entry name" value="Dioxygenase_C"/>
    <property type="match status" value="1"/>
</dbReference>
<dbReference type="InterPro" id="IPR007535">
    <property type="entry name" value="Catechol_dOase_N"/>
</dbReference>
<evidence type="ECO:0000313" key="9">
    <source>
        <dbReference type="Proteomes" id="UP000078272"/>
    </source>
</evidence>
<dbReference type="Proteomes" id="UP000078272">
    <property type="component" value="Unassembled WGS sequence"/>
</dbReference>
<dbReference type="GO" id="GO:0009712">
    <property type="term" value="P:catechol-containing compound metabolic process"/>
    <property type="evidence" value="ECO:0007669"/>
    <property type="project" value="InterPro"/>
</dbReference>
<feature type="domain" description="Intradiol ring-cleavage dioxygenases" evidence="7">
    <location>
        <begin position="139"/>
        <end position="167"/>
    </location>
</feature>
<keyword evidence="4 8" id="KW-0223">Dioxygenase</keyword>
<keyword evidence="6" id="KW-0408">Iron</keyword>
<comment type="similarity">
    <text evidence="2">Belongs to the intradiol ring-cleavage dioxygenase family.</text>
</comment>
<dbReference type="OrthoDB" id="9805815at2"/>
<organism evidence="8 9">
    <name type="scientific">Aureimonas ureilytica</name>
    <dbReference type="NCBI Taxonomy" id="401562"/>
    <lineage>
        <taxon>Bacteria</taxon>
        <taxon>Pseudomonadati</taxon>
        <taxon>Pseudomonadota</taxon>
        <taxon>Alphaproteobacteria</taxon>
        <taxon>Hyphomicrobiales</taxon>
        <taxon>Aurantimonadaceae</taxon>
        <taxon>Aureimonas</taxon>
    </lineage>
</organism>
<dbReference type="EMBL" id="LDPZ01000012">
    <property type="protein sequence ID" value="KTQ97010.1"/>
    <property type="molecule type" value="Genomic_DNA"/>
</dbReference>
<dbReference type="AlphaFoldDB" id="A0A175RB08"/>
<proteinExistence type="inferred from homology"/>
<evidence type="ECO:0000259" key="7">
    <source>
        <dbReference type="PROSITE" id="PS00083"/>
    </source>
</evidence>
<comment type="caution">
    <text evidence="8">The sequence shown here is derived from an EMBL/GenBank/DDBJ whole genome shotgun (WGS) entry which is preliminary data.</text>
</comment>